<organism evidence="1 2">
    <name type="scientific">Prorocentrum cordatum</name>
    <dbReference type="NCBI Taxonomy" id="2364126"/>
    <lineage>
        <taxon>Eukaryota</taxon>
        <taxon>Sar</taxon>
        <taxon>Alveolata</taxon>
        <taxon>Dinophyceae</taxon>
        <taxon>Prorocentrales</taxon>
        <taxon>Prorocentraceae</taxon>
        <taxon>Prorocentrum</taxon>
    </lineage>
</organism>
<dbReference type="InterPro" id="IPR029058">
    <property type="entry name" value="AB_hydrolase_fold"/>
</dbReference>
<gene>
    <name evidence="1" type="ORF">PCOR1329_LOCUS47417</name>
</gene>
<dbReference type="Gene3D" id="3.40.50.1820">
    <property type="entry name" value="alpha/beta hydrolase"/>
    <property type="match status" value="1"/>
</dbReference>
<evidence type="ECO:0000313" key="2">
    <source>
        <dbReference type="Proteomes" id="UP001189429"/>
    </source>
</evidence>
<dbReference type="Proteomes" id="UP001189429">
    <property type="component" value="Unassembled WGS sequence"/>
</dbReference>
<reference evidence="1" key="1">
    <citation type="submission" date="2023-10" db="EMBL/GenBank/DDBJ databases">
        <authorList>
            <person name="Chen Y."/>
            <person name="Shah S."/>
            <person name="Dougan E. K."/>
            <person name="Thang M."/>
            <person name="Chan C."/>
        </authorList>
    </citation>
    <scope>NUCLEOTIDE SEQUENCE [LARGE SCALE GENOMIC DNA]</scope>
</reference>
<dbReference type="EMBL" id="CAUYUJ010015715">
    <property type="protein sequence ID" value="CAK0857248.1"/>
    <property type="molecule type" value="Genomic_DNA"/>
</dbReference>
<keyword evidence="2" id="KW-1185">Reference proteome</keyword>
<comment type="caution">
    <text evidence="1">The sequence shown here is derived from an EMBL/GenBank/DDBJ whole genome shotgun (WGS) entry which is preliminary data.</text>
</comment>
<sequence>MGGYATWEIAAKCPSLFAAIAVVSGYHFPERRERLVAALCGMPIFVVHSHGDECCKFHEEVPLWRVLSRSGNPPLMKNHATGGHGSCWAHSCENDILLYDILLDHLVSPDGHAAEEEGELDEEEDGEQ</sequence>
<name>A0ABN9UEF9_9DINO</name>
<protein>
    <submittedName>
        <fullName evidence="1">Uncharacterized protein</fullName>
    </submittedName>
</protein>
<dbReference type="SUPFAM" id="SSF53474">
    <property type="entry name" value="alpha/beta-Hydrolases"/>
    <property type="match status" value="1"/>
</dbReference>
<accession>A0ABN9UEF9</accession>
<proteinExistence type="predicted"/>
<evidence type="ECO:0000313" key="1">
    <source>
        <dbReference type="EMBL" id="CAK0857248.1"/>
    </source>
</evidence>